<reference evidence="2 3" key="1">
    <citation type="journal article" date="2018" name="Science">
        <title>The opium poppy genome and morphinan production.</title>
        <authorList>
            <person name="Guo L."/>
            <person name="Winzer T."/>
            <person name="Yang X."/>
            <person name="Li Y."/>
            <person name="Ning Z."/>
            <person name="He Z."/>
            <person name="Teodor R."/>
            <person name="Lu Y."/>
            <person name="Bowser T.A."/>
            <person name="Graham I.A."/>
            <person name="Ye K."/>
        </authorList>
    </citation>
    <scope>NUCLEOTIDE SEQUENCE [LARGE SCALE GENOMIC DNA]</scope>
    <source>
        <strain evidence="3">cv. HN1</strain>
        <tissue evidence="2">Leaves</tissue>
    </source>
</reference>
<dbReference type="Pfam" id="PF14299">
    <property type="entry name" value="PP2"/>
    <property type="match status" value="1"/>
</dbReference>
<dbReference type="SUPFAM" id="SSF81383">
    <property type="entry name" value="F-box domain"/>
    <property type="match status" value="1"/>
</dbReference>
<dbReference type="Proteomes" id="UP000316621">
    <property type="component" value="Chromosome 1"/>
</dbReference>
<accession>A0A4Y7IEX5</accession>
<dbReference type="Pfam" id="PF12937">
    <property type="entry name" value="F-box-like"/>
    <property type="match status" value="1"/>
</dbReference>
<dbReference type="InterPro" id="IPR036047">
    <property type="entry name" value="F-box-like_dom_sf"/>
</dbReference>
<dbReference type="PANTHER" id="PTHR32278:SF111">
    <property type="entry name" value="F-BOX PROTEIN PP2-B12-RELATED"/>
    <property type="match status" value="1"/>
</dbReference>
<dbReference type="InterPro" id="IPR001810">
    <property type="entry name" value="F-box_dom"/>
</dbReference>
<gene>
    <name evidence="2" type="ORF">C5167_040413</name>
</gene>
<dbReference type="SMART" id="SM00256">
    <property type="entry name" value="FBOX"/>
    <property type="match status" value="1"/>
</dbReference>
<name>A0A4Y7IEX5_PAPSO</name>
<organism evidence="2 3">
    <name type="scientific">Papaver somniferum</name>
    <name type="common">Opium poppy</name>
    <dbReference type="NCBI Taxonomy" id="3469"/>
    <lineage>
        <taxon>Eukaryota</taxon>
        <taxon>Viridiplantae</taxon>
        <taxon>Streptophyta</taxon>
        <taxon>Embryophyta</taxon>
        <taxon>Tracheophyta</taxon>
        <taxon>Spermatophyta</taxon>
        <taxon>Magnoliopsida</taxon>
        <taxon>Ranunculales</taxon>
        <taxon>Papaveraceae</taxon>
        <taxon>Papaveroideae</taxon>
        <taxon>Papaver</taxon>
    </lineage>
</organism>
<keyword evidence="3" id="KW-1185">Reference proteome</keyword>
<dbReference type="OMA" id="VNDAVWA"/>
<evidence type="ECO:0000313" key="3">
    <source>
        <dbReference type="Proteomes" id="UP000316621"/>
    </source>
</evidence>
<dbReference type="CDD" id="cd22162">
    <property type="entry name" value="F-box_AtSKIP3-like"/>
    <property type="match status" value="1"/>
</dbReference>
<dbReference type="PROSITE" id="PS50181">
    <property type="entry name" value="FBOX"/>
    <property type="match status" value="1"/>
</dbReference>
<dbReference type="Gramene" id="RZC47473">
    <property type="protein sequence ID" value="RZC47473"/>
    <property type="gene ID" value="C5167_040413"/>
</dbReference>
<dbReference type="Gene3D" id="1.20.1280.50">
    <property type="match status" value="1"/>
</dbReference>
<dbReference type="AlphaFoldDB" id="A0A4Y7IEX5"/>
<evidence type="ECO:0000259" key="1">
    <source>
        <dbReference type="PROSITE" id="PS50181"/>
    </source>
</evidence>
<dbReference type="EMBL" id="CM010715">
    <property type="protein sequence ID" value="RZC47473.1"/>
    <property type="molecule type" value="Genomic_DNA"/>
</dbReference>
<evidence type="ECO:0000313" key="2">
    <source>
        <dbReference type="EMBL" id="RZC47473.1"/>
    </source>
</evidence>
<protein>
    <recommendedName>
        <fullName evidence="1">F-box domain-containing protein</fullName>
    </recommendedName>
</protein>
<dbReference type="PANTHER" id="PTHR32278">
    <property type="entry name" value="F-BOX DOMAIN-CONTAINING PROTEIN"/>
    <property type="match status" value="1"/>
</dbReference>
<sequence length="293" mass="33248">MERAEKEEVMEKSEDINNIERLPEGCISDILSLTTPADVCRSSLVSTLFKSAADSDALWEKFLPDDYQDIISRAFYHFSSAVATSKKELYYRLSDDPLLIDGGSKSFHLQKSSGKKCIMLGAKELAIAWGDNRNHWRWEGYPGSRFPKVAELQWVCWLEIRGKLETRLLSSKTVYAAYIVLKFKEGDNGFEDEPIKAKIEVVGGNDSVCSEERLVYFDASGEHSPSDPMLESQYVAHERGDGWMEVEMGHFYNEGGRDNQGGEVHMSVLETERLYGKYCLIVQGMELRPKLDT</sequence>
<dbReference type="InterPro" id="IPR025886">
    <property type="entry name" value="PP2-like"/>
</dbReference>
<dbReference type="OrthoDB" id="1918565at2759"/>
<proteinExistence type="predicted"/>
<feature type="domain" description="F-box" evidence="1">
    <location>
        <begin position="16"/>
        <end position="62"/>
    </location>
</feature>